<gene>
    <name evidence="3" type="ORF">LX97_00416</name>
</gene>
<dbReference type="InterPro" id="IPR041682">
    <property type="entry name" value="AAA_14"/>
</dbReference>
<dbReference type="InterPro" id="IPR011335">
    <property type="entry name" value="Restrct_endonuc-II-like"/>
</dbReference>
<accession>A0ABX5Q093</accession>
<dbReference type="InterPro" id="IPR025420">
    <property type="entry name" value="DUF4143"/>
</dbReference>
<evidence type="ECO:0000259" key="1">
    <source>
        <dbReference type="Pfam" id="PF13173"/>
    </source>
</evidence>
<evidence type="ECO:0000313" key="3">
    <source>
        <dbReference type="EMBL" id="PZX43416.1"/>
    </source>
</evidence>
<keyword evidence="4" id="KW-1185">Reference proteome</keyword>
<evidence type="ECO:0000313" key="4">
    <source>
        <dbReference type="Proteomes" id="UP000248584"/>
    </source>
</evidence>
<dbReference type="PANTHER" id="PTHR43566:SF1">
    <property type="entry name" value="AAA+ ATPASE DOMAIN-CONTAINING PROTEIN"/>
    <property type="match status" value="1"/>
</dbReference>
<dbReference type="InterPro" id="IPR027417">
    <property type="entry name" value="P-loop_NTPase"/>
</dbReference>
<feature type="domain" description="DUF4143" evidence="2">
    <location>
        <begin position="195"/>
        <end position="353"/>
    </location>
</feature>
<organism evidence="3 4">
    <name type="scientific">Nonlabens dokdonensis</name>
    <dbReference type="NCBI Taxonomy" id="328515"/>
    <lineage>
        <taxon>Bacteria</taxon>
        <taxon>Pseudomonadati</taxon>
        <taxon>Bacteroidota</taxon>
        <taxon>Flavobacteriia</taxon>
        <taxon>Flavobacteriales</taxon>
        <taxon>Flavobacteriaceae</taxon>
        <taxon>Nonlabens</taxon>
    </lineage>
</organism>
<dbReference type="Gene3D" id="3.40.50.300">
    <property type="entry name" value="P-loop containing nucleotide triphosphate hydrolases"/>
    <property type="match status" value="1"/>
</dbReference>
<evidence type="ECO:0000259" key="2">
    <source>
        <dbReference type="Pfam" id="PF13635"/>
    </source>
</evidence>
<dbReference type="RefSeq" id="WP_015361228.1">
    <property type="nucleotide sequence ID" value="NZ_QKZR01000001.1"/>
</dbReference>
<dbReference type="CDD" id="cd00009">
    <property type="entry name" value="AAA"/>
    <property type="match status" value="1"/>
</dbReference>
<dbReference type="SUPFAM" id="SSF52980">
    <property type="entry name" value="Restriction endonuclease-like"/>
    <property type="match status" value="1"/>
</dbReference>
<name>A0ABX5Q093_9FLAO</name>
<dbReference type="Pfam" id="PF13635">
    <property type="entry name" value="DUF4143"/>
    <property type="match status" value="1"/>
</dbReference>
<comment type="caution">
    <text evidence="3">The sequence shown here is derived from an EMBL/GenBank/DDBJ whole genome shotgun (WGS) entry which is preliminary data.</text>
</comment>
<reference evidence="3 4" key="1">
    <citation type="submission" date="2018-06" db="EMBL/GenBank/DDBJ databases">
        <title>Genomic Encyclopedia of Archaeal and Bacterial Type Strains, Phase II (KMG-II): from individual species to whole genera.</title>
        <authorList>
            <person name="Goeker M."/>
        </authorList>
    </citation>
    <scope>NUCLEOTIDE SEQUENCE [LARGE SCALE GENOMIC DNA]</scope>
    <source>
        <strain evidence="3 4">DSM 17205</strain>
    </source>
</reference>
<dbReference type="EMBL" id="QKZR01000001">
    <property type="protein sequence ID" value="PZX43416.1"/>
    <property type="molecule type" value="Genomic_DNA"/>
</dbReference>
<dbReference type="PANTHER" id="PTHR43566">
    <property type="entry name" value="CONSERVED PROTEIN"/>
    <property type="match status" value="1"/>
</dbReference>
<feature type="domain" description="AAA" evidence="1">
    <location>
        <begin position="22"/>
        <end position="151"/>
    </location>
</feature>
<protein>
    <recommendedName>
        <fullName evidence="5">AAA family ATPase</fullName>
    </recommendedName>
</protein>
<dbReference type="Proteomes" id="UP000248584">
    <property type="component" value="Unassembled WGS sequence"/>
</dbReference>
<sequence length="403" mass="46001">MITRHAFEELFKRIENESRCHIQVLYGPRQTGKTTAARQLAKKTTQPFHIENADAIDPDSKEWILQQWQTARLLITTQGAKSAVLILDEIQKINNWSEQVKREWDADTANGIELKVVLLGSSRLMLQQGLTESLTGRFETIYVPHWSYSEMQELNDVSLEEYIFYGGYPGAATYYKDWRRWKRYINSAFIKTSIEKDILMLTRVDKPALLEKLFKIGSNFTGQILSYNKIKGQLQDAGNVTTLSHYLDLLDTAGLLAGLEKFTPNEVRKYSSSPKFQVQNNALFTAQQNLDFNAAIMKPIEWGRWVESAVGAHLYNASIEGGFEVSYWRERNNEVDFVIHDEDYSLGIEVKSGGEGYTKGMENFIKKFPNSKTLLVGHTGFPLEDFLKMDPRVALESIGGKVN</sequence>
<proteinExistence type="predicted"/>
<dbReference type="SUPFAM" id="SSF52540">
    <property type="entry name" value="P-loop containing nucleoside triphosphate hydrolases"/>
    <property type="match status" value="1"/>
</dbReference>
<evidence type="ECO:0008006" key="5">
    <source>
        <dbReference type="Google" id="ProtNLM"/>
    </source>
</evidence>
<dbReference type="Pfam" id="PF13173">
    <property type="entry name" value="AAA_14"/>
    <property type="match status" value="1"/>
</dbReference>